<comment type="similarity">
    <text evidence="1">Belongs to the protein disulfide isomerase family.</text>
</comment>
<evidence type="ECO:0000313" key="5">
    <source>
        <dbReference type="Proteomes" id="UP001168877"/>
    </source>
</evidence>
<dbReference type="AlphaFoldDB" id="A0AA39SM33"/>
<feature type="chain" id="PRO_5041234850" description="Thioredoxin domain-containing protein" evidence="2">
    <location>
        <begin position="20"/>
        <end position="356"/>
    </location>
</feature>
<evidence type="ECO:0000313" key="4">
    <source>
        <dbReference type="EMBL" id="KAK0591584.1"/>
    </source>
</evidence>
<dbReference type="Gene3D" id="3.40.30.10">
    <property type="entry name" value="Glutaredoxin"/>
    <property type="match status" value="2"/>
</dbReference>
<dbReference type="Pfam" id="PF00085">
    <property type="entry name" value="Thioredoxin"/>
    <property type="match status" value="1"/>
</dbReference>
<dbReference type="InterPro" id="IPR013766">
    <property type="entry name" value="Thioredoxin_domain"/>
</dbReference>
<dbReference type="GO" id="GO:0005783">
    <property type="term" value="C:endoplasmic reticulum"/>
    <property type="evidence" value="ECO:0007669"/>
    <property type="project" value="TreeGrafter"/>
</dbReference>
<dbReference type="PROSITE" id="PS51352">
    <property type="entry name" value="THIOREDOXIN_2"/>
    <property type="match status" value="1"/>
</dbReference>
<evidence type="ECO:0000259" key="3">
    <source>
        <dbReference type="PROSITE" id="PS51352"/>
    </source>
</evidence>
<dbReference type="GO" id="GO:0034976">
    <property type="term" value="P:response to endoplasmic reticulum stress"/>
    <property type="evidence" value="ECO:0007669"/>
    <property type="project" value="TreeGrafter"/>
</dbReference>
<dbReference type="CDD" id="cd02961">
    <property type="entry name" value="PDI_a_family"/>
    <property type="match status" value="1"/>
</dbReference>
<reference evidence="4" key="2">
    <citation type="submission" date="2023-06" db="EMBL/GenBank/DDBJ databases">
        <authorList>
            <person name="Swenson N.G."/>
            <person name="Wegrzyn J.L."/>
            <person name="Mcevoy S.L."/>
        </authorList>
    </citation>
    <scope>NUCLEOTIDE SEQUENCE</scope>
    <source>
        <strain evidence="4">NS2018</strain>
        <tissue evidence="4">Leaf</tissue>
    </source>
</reference>
<sequence length="356" mass="40785">MAATRALLLLLTSAYLLFSLYKFTPVSDLHSNDHDQSFQDFTESLTIFKTNRIKPKFHNTYDIFTPSMAESADYIGIVEVSDVIEDDKQEGWPVIDVVVLTQNNFSEFVHKNRYVMVMFYAPWCYWSRKLAPDFEAAAQLLKGTNKGEAVFAMADASLETSLGRKYHIQLYPTMYLFVDGVKKYLYDSNNERTRDAIATWVKTKMAIAEFVSTRKLPPVITFTNEGATSIFQNPLKQLWLFAAKSDPKVICTFEEVAEAFRGKLLFVHVDLDNESFGKQLAYKFGTTEDAPTVVAYNSHDLKKTLFNEELTLNNIQCFAEDFLKDELLRKSDPASETILKLPSQSHHDSHQLRLHM</sequence>
<dbReference type="EMBL" id="JAUESC010000380">
    <property type="protein sequence ID" value="KAK0591584.1"/>
    <property type="molecule type" value="Genomic_DNA"/>
</dbReference>
<name>A0AA39SM33_ACESA</name>
<feature type="domain" description="Thioredoxin" evidence="3">
    <location>
        <begin position="69"/>
        <end position="206"/>
    </location>
</feature>
<keyword evidence="2" id="KW-0732">Signal</keyword>
<comment type="caution">
    <text evidence="4">The sequence shown here is derived from an EMBL/GenBank/DDBJ whole genome shotgun (WGS) entry which is preliminary data.</text>
</comment>
<evidence type="ECO:0000256" key="2">
    <source>
        <dbReference type="SAM" id="SignalP"/>
    </source>
</evidence>
<dbReference type="PANTHER" id="PTHR18929">
    <property type="entry name" value="PROTEIN DISULFIDE ISOMERASE"/>
    <property type="match status" value="1"/>
</dbReference>
<protein>
    <recommendedName>
        <fullName evidence="3">Thioredoxin domain-containing protein</fullName>
    </recommendedName>
</protein>
<organism evidence="4 5">
    <name type="scientific">Acer saccharum</name>
    <name type="common">Sugar maple</name>
    <dbReference type="NCBI Taxonomy" id="4024"/>
    <lineage>
        <taxon>Eukaryota</taxon>
        <taxon>Viridiplantae</taxon>
        <taxon>Streptophyta</taxon>
        <taxon>Embryophyta</taxon>
        <taxon>Tracheophyta</taxon>
        <taxon>Spermatophyta</taxon>
        <taxon>Magnoliopsida</taxon>
        <taxon>eudicotyledons</taxon>
        <taxon>Gunneridae</taxon>
        <taxon>Pentapetalae</taxon>
        <taxon>rosids</taxon>
        <taxon>malvids</taxon>
        <taxon>Sapindales</taxon>
        <taxon>Sapindaceae</taxon>
        <taxon>Hippocastanoideae</taxon>
        <taxon>Acereae</taxon>
        <taxon>Acer</taxon>
    </lineage>
</organism>
<gene>
    <name evidence="4" type="ORF">LWI29_004481</name>
</gene>
<dbReference type="SUPFAM" id="SSF52833">
    <property type="entry name" value="Thioredoxin-like"/>
    <property type="match status" value="2"/>
</dbReference>
<dbReference type="PANTHER" id="PTHR18929:SF214">
    <property type="entry name" value="THIOREDOXIN DOMAIN-CONTAINING PROTEIN"/>
    <property type="match status" value="1"/>
</dbReference>
<accession>A0AA39SM33</accession>
<dbReference type="GO" id="GO:0006457">
    <property type="term" value="P:protein folding"/>
    <property type="evidence" value="ECO:0007669"/>
    <property type="project" value="TreeGrafter"/>
</dbReference>
<feature type="signal peptide" evidence="2">
    <location>
        <begin position="1"/>
        <end position="19"/>
    </location>
</feature>
<evidence type="ECO:0000256" key="1">
    <source>
        <dbReference type="ARBA" id="ARBA00006347"/>
    </source>
</evidence>
<proteinExistence type="inferred from homology"/>
<dbReference type="InterPro" id="IPR036249">
    <property type="entry name" value="Thioredoxin-like_sf"/>
</dbReference>
<dbReference type="Proteomes" id="UP001168877">
    <property type="component" value="Unassembled WGS sequence"/>
</dbReference>
<dbReference type="CDD" id="cd02982">
    <property type="entry name" value="PDI_b'_family"/>
    <property type="match status" value="1"/>
</dbReference>
<keyword evidence="5" id="KW-1185">Reference proteome</keyword>
<reference evidence="4" key="1">
    <citation type="journal article" date="2022" name="Plant J.">
        <title>Strategies of tolerance reflected in two North American maple genomes.</title>
        <authorList>
            <person name="McEvoy S.L."/>
            <person name="Sezen U.U."/>
            <person name="Trouern-Trend A."/>
            <person name="McMahon S.M."/>
            <person name="Schaberg P.G."/>
            <person name="Yang J."/>
            <person name="Wegrzyn J.L."/>
            <person name="Swenson N.G."/>
        </authorList>
    </citation>
    <scope>NUCLEOTIDE SEQUENCE</scope>
    <source>
        <strain evidence="4">NS2018</strain>
    </source>
</reference>
<dbReference type="GO" id="GO:0003756">
    <property type="term" value="F:protein disulfide isomerase activity"/>
    <property type="evidence" value="ECO:0007669"/>
    <property type="project" value="TreeGrafter"/>
</dbReference>